<dbReference type="EMBL" id="CP049109">
    <property type="protein sequence ID" value="QIG81866.1"/>
    <property type="molecule type" value="Genomic_DNA"/>
</dbReference>
<dbReference type="KEGG" id="spzr:G5C33_08740"/>
<gene>
    <name evidence="3" type="ORF">G5C33_08740</name>
</gene>
<dbReference type="InterPro" id="IPR006016">
    <property type="entry name" value="UspA"/>
</dbReference>
<feature type="domain" description="UspA" evidence="2">
    <location>
        <begin position="146"/>
        <end position="261"/>
    </location>
</feature>
<dbReference type="SUPFAM" id="SSF52402">
    <property type="entry name" value="Adenine nucleotide alpha hydrolases-like"/>
    <property type="match status" value="1"/>
</dbReference>
<evidence type="ECO:0000313" key="3">
    <source>
        <dbReference type="EMBL" id="QIG81866.1"/>
    </source>
</evidence>
<protein>
    <submittedName>
        <fullName evidence="3">Universal stress protein</fullName>
    </submittedName>
</protein>
<evidence type="ECO:0000313" key="4">
    <source>
        <dbReference type="Proteomes" id="UP000501568"/>
    </source>
</evidence>
<evidence type="ECO:0000259" key="2">
    <source>
        <dbReference type="Pfam" id="PF00582"/>
    </source>
</evidence>
<dbReference type="InterPro" id="IPR006015">
    <property type="entry name" value="Universal_stress_UspA"/>
</dbReference>
<dbReference type="AlphaFoldDB" id="A0A6G6YBA6"/>
<accession>A0A6G6YBA6</accession>
<proteinExistence type="inferred from homology"/>
<name>A0A6G6YBA6_9SPHN</name>
<keyword evidence="4" id="KW-1185">Reference proteome</keyword>
<dbReference type="Proteomes" id="UP000501568">
    <property type="component" value="Chromosome"/>
</dbReference>
<sequence>MVLMHDDAGQEARFQAALDLTRAVEGHLHCVDVAILPMLVGGFGDASGAAVLLEQETERETVNRERMEARLKAEDLPYDWVEETGFLADRVRSSAALADLVVLNRELDQIKYPDMRDLVGEMLVKTRKSVIAVPQSARGFNVFGTALIAWDGSEQAEAAMQAAVPLLQKAQTVIIGEIADGSVRVPAEQAAEYLSRHDISCEVRREPRSGEVPSTVLLTLIRATGADWLVMGGFGHSRFMESTFGGVTQRMLEECPVPLFLAH</sequence>
<dbReference type="PRINTS" id="PR01438">
    <property type="entry name" value="UNVRSLSTRESS"/>
</dbReference>
<evidence type="ECO:0000256" key="1">
    <source>
        <dbReference type="ARBA" id="ARBA00008791"/>
    </source>
</evidence>
<comment type="similarity">
    <text evidence="1">Belongs to the universal stress protein A family.</text>
</comment>
<organism evidence="3 4">
    <name type="scientific">Stakelama tenebrarum</name>
    <dbReference type="NCBI Taxonomy" id="2711215"/>
    <lineage>
        <taxon>Bacteria</taxon>
        <taxon>Pseudomonadati</taxon>
        <taxon>Pseudomonadota</taxon>
        <taxon>Alphaproteobacteria</taxon>
        <taxon>Sphingomonadales</taxon>
        <taxon>Sphingomonadaceae</taxon>
        <taxon>Stakelama</taxon>
    </lineage>
</organism>
<dbReference type="Pfam" id="PF00582">
    <property type="entry name" value="Usp"/>
    <property type="match status" value="1"/>
</dbReference>
<reference evidence="3 4" key="1">
    <citation type="submission" date="2020-02" db="EMBL/GenBank/DDBJ databases">
        <authorList>
            <person name="Zheng R.K."/>
            <person name="Sun C.M."/>
        </authorList>
    </citation>
    <scope>NUCLEOTIDE SEQUENCE [LARGE SCALE GENOMIC DNA]</scope>
    <source>
        <strain evidence="4">zrk23</strain>
    </source>
</reference>
<dbReference type="CDD" id="cd00293">
    <property type="entry name" value="USP-like"/>
    <property type="match status" value="1"/>
</dbReference>
<dbReference type="Gene3D" id="3.40.50.12370">
    <property type="match status" value="1"/>
</dbReference>